<dbReference type="Gene3D" id="2.60.40.10">
    <property type="entry name" value="Immunoglobulins"/>
    <property type="match status" value="1"/>
</dbReference>
<feature type="transmembrane region" description="Helical" evidence="2">
    <location>
        <begin position="210"/>
        <end position="234"/>
    </location>
</feature>
<evidence type="ECO:0008006" key="6">
    <source>
        <dbReference type="Google" id="ProtNLM"/>
    </source>
</evidence>
<keyword evidence="2" id="KW-0812">Transmembrane</keyword>
<keyword evidence="2" id="KW-1133">Transmembrane helix</keyword>
<sequence>MSTFIWIVFIRGIVLTSTQPAISPEGSVVVKERSNLTLTCSYKGKPVDKDTICVWSEIPIGKNHRITRLQLTKPRGSICTEFVHYKKLYGYQCSENNVFTITLYNVSRENNGTQWICEMMFVGEAAAQSNIVTLLVKDTAMNRINLPDSNINSSKAFYTTKDFSISPALNESVTITSVSNTSSDTTTEQSEVDSDTPGVSHRDISRLETYIIIGIAACSIVCIIIGIGATYIVVRLKASRRPRRHVSNTNIESDINTVEGQNQLRSSFT</sequence>
<dbReference type="InterPro" id="IPR036179">
    <property type="entry name" value="Ig-like_dom_sf"/>
</dbReference>
<accession>A0A9D4FIZ5</accession>
<dbReference type="Proteomes" id="UP000828390">
    <property type="component" value="Unassembled WGS sequence"/>
</dbReference>
<keyword evidence="3" id="KW-0732">Signal</keyword>
<feature type="compositionally biased region" description="Low complexity" evidence="1">
    <location>
        <begin position="178"/>
        <end position="187"/>
    </location>
</feature>
<feature type="signal peptide" evidence="3">
    <location>
        <begin position="1"/>
        <end position="18"/>
    </location>
</feature>
<keyword evidence="2" id="KW-0472">Membrane</keyword>
<dbReference type="SUPFAM" id="SSF48726">
    <property type="entry name" value="Immunoglobulin"/>
    <property type="match status" value="1"/>
</dbReference>
<evidence type="ECO:0000313" key="4">
    <source>
        <dbReference type="EMBL" id="KAH3797385.1"/>
    </source>
</evidence>
<proteinExistence type="predicted"/>
<dbReference type="InterPro" id="IPR013783">
    <property type="entry name" value="Ig-like_fold"/>
</dbReference>
<gene>
    <name evidence="4" type="ORF">DPMN_150965</name>
</gene>
<protein>
    <recommendedName>
        <fullName evidence="6">Ig-like domain-containing protein</fullName>
    </recommendedName>
</protein>
<comment type="caution">
    <text evidence="4">The sequence shown here is derived from an EMBL/GenBank/DDBJ whole genome shotgun (WGS) entry which is preliminary data.</text>
</comment>
<evidence type="ECO:0000256" key="3">
    <source>
        <dbReference type="SAM" id="SignalP"/>
    </source>
</evidence>
<reference evidence="4" key="2">
    <citation type="submission" date="2020-11" db="EMBL/GenBank/DDBJ databases">
        <authorList>
            <person name="McCartney M.A."/>
            <person name="Auch B."/>
            <person name="Kono T."/>
            <person name="Mallez S."/>
            <person name="Becker A."/>
            <person name="Gohl D.M."/>
            <person name="Silverstein K.A.T."/>
            <person name="Koren S."/>
            <person name="Bechman K.B."/>
            <person name="Herman A."/>
            <person name="Abrahante J.E."/>
            <person name="Garbe J."/>
        </authorList>
    </citation>
    <scope>NUCLEOTIDE SEQUENCE</scope>
    <source>
        <strain evidence="4">Duluth1</strain>
        <tissue evidence="4">Whole animal</tissue>
    </source>
</reference>
<keyword evidence="5" id="KW-1185">Reference proteome</keyword>
<reference evidence="4" key="1">
    <citation type="journal article" date="2019" name="bioRxiv">
        <title>The Genome of the Zebra Mussel, Dreissena polymorpha: A Resource for Invasive Species Research.</title>
        <authorList>
            <person name="McCartney M.A."/>
            <person name="Auch B."/>
            <person name="Kono T."/>
            <person name="Mallez S."/>
            <person name="Zhang Y."/>
            <person name="Obille A."/>
            <person name="Becker A."/>
            <person name="Abrahante J.E."/>
            <person name="Garbe J."/>
            <person name="Badalamenti J.P."/>
            <person name="Herman A."/>
            <person name="Mangelson H."/>
            <person name="Liachko I."/>
            <person name="Sullivan S."/>
            <person name="Sone E.D."/>
            <person name="Koren S."/>
            <person name="Silverstein K.A.T."/>
            <person name="Beckman K.B."/>
            <person name="Gohl D.M."/>
        </authorList>
    </citation>
    <scope>NUCLEOTIDE SEQUENCE</scope>
    <source>
        <strain evidence="4">Duluth1</strain>
        <tissue evidence="4">Whole animal</tissue>
    </source>
</reference>
<name>A0A9D4FIZ5_DREPO</name>
<evidence type="ECO:0000313" key="5">
    <source>
        <dbReference type="Proteomes" id="UP000828390"/>
    </source>
</evidence>
<dbReference type="EMBL" id="JAIWYP010000007">
    <property type="protein sequence ID" value="KAH3797385.1"/>
    <property type="molecule type" value="Genomic_DNA"/>
</dbReference>
<dbReference type="AlphaFoldDB" id="A0A9D4FIZ5"/>
<organism evidence="4 5">
    <name type="scientific">Dreissena polymorpha</name>
    <name type="common">Zebra mussel</name>
    <name type="synonym">Mytilus polymorpha</name>
    <dbReference type="NCBI Taxonomy" id="45954"/>
    <lineage>
        <taxon>Eukaryota</taxon>
        <taxon>Metazoa</taxon>
        <taxon>Spiralia</taxon>
        <taxon>Lophotrochozoa</taxon>
        <taxon>Mollusca</taxon>
        <taxon>Bivalvia</taxon>
        <taxon>Autobranchia</taxon>
        <taxon>Heteroconchia</taxon>
        <taxon>Euheterodonta</taxon>
        <taxon>Imparidentia</taxon>
        <taxon>Neoheterodontei</taxon>
        <taxon>Myida</taxon>
        <taxon>Dreissenoidea</taxon>
        <taxon>Dreissenidae</taxon>
        <taxon>Dreissena</taxon>
    </lineage>
</organism>
<evidence type="ECO:0000256" key="2">
    <source>
        <dbReference type="SAM" id="Phobius"/>
    </source>
</evidence>
<feature type="region of interest" description="Disordered" evidence="1">
    <location>
        <begin position="178"/>
        <end position="199"/>
    </location>
</feature>
<evidence type="ECO:0000256" key="1">
    <source>
        <dbReference type="SAM" id="MobiDB-lite"/>
    </source>
</evidence>
<feature type="chain" id="PRO_5038559329" description="Ig-like domain-containing protein" evidence="3">
    <location>
        <begin position="19"/>
        <end position="269"/>
    </location>
</feature>